<dbReference type="Pfam" id="PF09157">
    <property type="entry name" value="TruB-C_2"/>
    <property type="match status" value="1"/>
</dbReference>
<dbReference type="Gene3D" id="3.30.2350.10">
    <property type="entry name" value="Pseudouridine synthase"/>
    <property type="match status" value="1"/>
</dbReference>
<evidence type="ECO:0000256" key="4">
    <source>
        <dbReference type="ARBA" id="ARBA00023235"/>
    </source>
</evidence>
<feature type="domain" description="Pseudouridine synthase II N-terminal" evidence="6">
    <location>
        <begin position="23"/>
        <end position="172"/>
    </location>
</feature>
<accession>A0ABX9KHM5</accession>
<comment type="function">
    <text evidence="5">Responsible for synthesis of pseudouridine from uracil-55 in the psi GC loop of transfer RNAs.</text>
</comment>
<dbReference type="Pfam" id="PF01509">
    <property type="entry name" value="TruB_N"/>
    <property type="match status" value="1"/>
</dbReference>
<keyword evidence="3 5" id="KW-0819">tRNA processing</keyword>
<evidence type="ECO:0000259" key="6">
    <source>
        <dbReference type="Pfam" id="PF01509"/>
    </source>
</evidence>
<dbReference type="SUPFAM" id="SSF55120">
    <property type="entry name" value="Pseudouridine synthase"/>
    <property type="match status" value="1"/>
</dbReference>
<dbReference type="InterPro" id="IPR032819">
    <property type="entry name" value="TruB_C"/>
</dbReference>
<dbReference type="EC" id="5.4.99.25" evidence="5"/>
<comment type="similarity">
    <text evidence="2 5">Belongs to the pseudouridine synthase TruB family. Type 1 subfamily.</text>
</comment>
<keyword evidence="10" id="KW-1185">Reference proteome</keyword>
<organism evidence="9 10">
    <name type="scientific">Psychrilyobacter piezotolerans</name>
    <dbReference type="NCBI Taxonomy" id="2293438"/>
    <lineage>
        <taxon>Bacteria</taxon>
        <taxon>Fusobacteriati</taxon>
        <taxon>Fusobacteriota</taxon>
        <taxon>Fusobacteriia</taxon>
        <taxon>Fusobacteriales</taxon>
        <taxon>Fusobacteriaceae</taxon>
        <taxon>Psychrilyobacter</taxon>
    </lineage>
</organism>
<dbReference type="InterPro" id="IPR014780">
    <property type="entry name" value="tRNA_psdUridine_synth_TruB"/>
</dbReference>
<evidence type="ECO:0000259" key="8">
    <source>
        <dbReference type="Pfam" id="PF16198"/>
    </source>
</evidence>
<gene>
    <name evidence="5 9" type="primary">truB</name>
    <name evidence="9" type="ORF">DYH56_06645</name>
</gene>
<dbReference type="Pfam" id="PF16198">
    <property type="entry name" value="TruB_C_2"/>
    <property type="match status" value="1"/>
</dbReference>
<dbReference type="HAMAP" id="MF_01080">
    <property type="entry name" value="TruB_bact"/>
    <property type="match status" value="1"/>
</dbReference>
<feature type="domain" description="tRNA pseudouridylate synthase B C-terminal" evidence="8">
    <location>
        <begin position="173"/>
        <end position="213"/>
    </location>
</feature>
<dbReference type="NCBIfam" id="TIGR00431">
    <property type="entry name" value="TruB"/>
    <property type="match status" value="1"/>
</dbReference>
<protein>
    <recommendedName>
        <fullName evidence="5">tRNA pseudouridine synthase B</fullName>
        <ecNumber evidence="5">5.4.99.25</ecNumber>
    </recommendedName>
    <alternativeName>
        <fullName evidence="5">tRNA pseudouridine(55) synthase</fullName>
        <shortName evidence="5">Psi55 synthase</shortName>
    </alternativeName>
    <alternativeName>
        <fullName evidence="5">tRNA pseudouridylate synthase</fullName>
    </alternativeName>
    <alternativeName>
        <fullName evidence="5">tRNA-uridine isomerase</fullName>
    </alternativeName>
</protein>
<comment type="catalytic activity">
    <reaction evidence="1 5">
        <text>uridine(55) in tRNA = pseudouridine(55) in tRNA</text>
        <dbReference type="Rhea" id="RHEA:42532"/>
        <dbReference type="Rhea" id="RHEA-COMP:10101"/>
        <dbReference type="Rhea" id="RHEA-COMP:10102"/>
        <dbReference type="ChEBI" id="CHEBI:65314"/>
        <dbReference type="ChEBI" id="CHEBI:65315"/>
        <dbReference type="EC" id="5.4.99.25"/>
    </reaction>
</comment>
<proteinExistence type="inferred from homology"/>
<dbReference type="InterPro" id="IPR020103">
    <property type="entry name" value="PsdUridine_synth_cat_dom_sf"/>
</dbReference>
<dbReference type="RefSeq" id="WP_114642087.1">
    <property type="nucleotide sequence ID" value="NZ_JAACIO010000009.1"/>
</dbReference>
<sequence>MNGLINVDKPKGYTSFDVIRKLKRILKMKKIGHTGTLDPLATGVLVICLGRATKLANVIEAKEKTYIADFILGSKTDTYDTEGEVIDRSDVRVTAEDVKNILSKFRGEIKQVPPMYSALKVNGKRLYELAREGVVIERKSRDVVISKLELMEFDEQTQTGKLYCEVSKGTYIRSLIFDMGEELATYAHMNGLRRTKVGEYLVEDGFTIEQMEEMGERGDLSFVTSVEDSFNFEKVEIKDEKQIKLFLNGNTVMCEKPNDKYRIYVNREFVGLGEVIDNRLKGWKVF</sequence>
<evidence type="ECO:0000313" key="9">
    <source>
        <dbReference type="EMBL" id="REI41582.1"/>
    </source>
</evidence>
<dbReference type="InterPro" id="IPR015240">
    <property type="entry name" value="tRNA_sdUridine_synth_fam1_C"/>
</dbReference>
<dbReference type="CDD" id="cd02573">
    <property type="entry name" value="PseudoU_synth_EcTruB"/>
    <property type="match status" value="1"/>
</dbReference>
<dbReference type="GO" id="GO:0160148">
    <property type="term" value="F:tRNA pseudouridine(55) synthase activity"/>
    <property type="evidence" value="ECO:0007669"/>
    <property type="project" value="UniProtKB-EC"/>
</dbReference>
<feature type="domain" description="tRNA pseudouridine synthase II TruB subfamily 1 C-terminal" evidence="7">
    <location>
        <begin position="239"/>
        <end position="281"/>
    </location>
</feature>
<feature type="active site" description="Nucleophile" evidence="5">
    <location>
        <position position="38"/>
    </location>
</feature>
<evidence type="ECO:0000313" key="10">
    <source>
        <dbReference type="Proteomes" id="UP000263486"/>
    </source>
</evidence>
<evidence type="ECO:0000259" key="7">
    <source>
        <dbReference type="Pfam" id="PF09157"/>
    </source>
</evidence>
<dbReference type="EMBL" id="QUAJ01000009">
    <property type="protein sequence ID" value="REI41582.1"/>
    <property type="molecule type" value="Genomic_DNA"/>
</dbReference>
<dbReference type="Proteomes" id="UP000263486">
    <property type="component" value="Unassembled WGS sequence"/>
</dbReference>
<dbReference type="InterPro" id="IPR002501">
    <property type="entry name" value="PsdUridine_synth_N"/>
</dbReference>
<dbReference type="PANTHER" id="PTHR13767">
    <property type="entry name" value="TRNA-PSEUDOURIDINE SYNTHASE"/>
    <property type="match status" value="1"/>
</dbReference>
<dbReference type="PANTHER" id="PTHR13767:SF2">
    <property type="entry name" value="PSEUDOURIDYLATE SYNTHASE TRUB1"/>
    <property type="match status" value="1"/>
</dbReference>
<name>A0ABX9KHM5_9FUSO</name>
<keyword evidence="4 5" id="KW-0413">Isomerase</keyword>
<evidence type="ECO:0000256" key="3">
    <source>
        <dbReference type="ARBA" id="ARBA00022694"/>
    </source>
</evidence>
<comment type="caution">
    <text evidence="9">The sequence shown here is derived from an EMBL/GenBank/DDBJ whole genome shotgun (WGS) entry which is preliminary data.</text>
</comment>
<evidence type="ECO:0000256" key="1">
    <source>
        <dbReference type="ARBA" id="ARBA00000385"/>
    </source>
</evidence>
<evidence type="ECO:0000256" key="5">
    <source>
        <dbReference type="HAMAP-Rule" id="MF_01080"/>
    </source>
</evidence>
<reference evidence="9 10" key="1">
    <citation type="submission" date="2018-08" db="EMBL/GenBank/DDBJ databases">
        <title>Draft genome sequence of Psychrilyobacter sp. strain SD5 isolated from Black Sea water.</title>
        <authorList>
            <person name="Yadav S."/>
            <person name="Villanueva L."/>
            <person name="Damste J.S.S."/>
        </authorList>
    </citation>
    <scope>NUCLEOTIDE SEQUENCE [LARGE SCALE GENOMIC DNA]</scope>
    <source>
        <strain evidence="9 10">SD5</strain>
    </source>
</reference>
<evidence type="ECO:0000256" key="2">
    <source>
        <dbReference type="ARBA" id="ARBA00005642"/>
    </source>
</evidence>